<dbReference type="Pfam" id="PF11104">
    <property type="entry name" value="PilM_2"/>
    <property type="match status" value="1"/>
</dbReference>
<proteinExistence type="predicted"/>
<dbReference type="EMBL" id="SJZB01000014">
    <property type="protein sequence ID" value="TCJ17234.1"/>
    <property type="molecule type" value="Genomic_DNA"/>
</dbReference>
<dbReference type="PIRSF" id="PIRSF019169">
    <property type="entry name" value="PilM"/>
    <property type="match status" value="1"/>
</dbReference>
<accession>A0A4R1BIY4</accession>
<dbReference type="SMART" id="SM00842">
    <property type="entry name" value="FtsA"/>
    <property type="match status" value="1"/>
</dbReference>
<dbReference type="PANTHER" id="PTHR32432">
    <property type="entry name" value="CELL DIVISION PROTEIN FTSA-RELATED"/>
    <property type="match status" value="1"/>
</dbReference>
<evidence type="ECO:0000313" key="2">
    <source>
        <dbReference type="EMBL" id="TCJ17234.1"/>
    </source>
</evidence>
<dbReference type="OrthoDB" id="9773403at2"/>
<feature type="domain" description="SHS2" evidence="1">
    <location>
        <begin position="13"/>
        <end position="181"/>
    </location>
</feature>
<dbReference type="GO" id="GO:0051301">
    <property type="term" value="P:cell division"/>
    <property type="evidence" value="ECO:0007669"/>
    <property type="project" value="InterPro"/>
</dbReference>
<dbReference type="Gene3D" id="3.30.420.40">
    <property type="match status" value="2"/>
</dbReference>
<name>A0A4R1BIY4_9PROT</name>
<comment type="caution">
    <text evidence="2">The sequence shown here is derived from an EMBL/GenBank/DDBJ whole genome shotgun (WGS) entry which is preliminary data.</text>
</comment>
<dbReference type="AlphaFoldDB" id="A0A4R1BIY4"/>
<reference evidence="2 3" key="1">
    <citation type="submission" date="2019-03" db="EMBL/GenBank/DDBJ databases">
        <title>Genome sequence of Thiobacillaceae bacterium LSR1, a sulfur-oxidizing bacterium isolated from freshwater sediment.</title>
        <authorList>
            <person name="Li S."/>
        </authorList>
    </citation>
    <scope>NUCLEOTIDE SEQUENCE [LARGE SCALE GENOMIC DNA]</scope>
    <source>
        <strain evidence="2 3">LSR1</strain>
    </source>
</reference>
<evidence type="ECO:0000259" key="1">
    <source>
        <dbReference type="SMART" id="SM00842"/>
    </source>
</evidence>
<protein>
    <submittedName>
        <fullName evidence="2">Pilus assembly protein PilM</fullName>
    </submittedName>
</protein>
<dbReference type="NCBIfam" id="TIGR01175">
    <property type="entry name" value="pilM"/>
    <property type="match status" value="1"/>
</dbReference>
<dbReference type="CDD" id="cd24049">
    <property type="entry name" value="ASKHA_NBD_PilM"/>
    <property type="match status" value="1"/>
</dbReference>
<gene>
    <name evidence="2" type="ORF">EZJ19_04590</name>
</gene>
<dbReference type="SUPFAM" id="SSF53067">
    <property type="entry name" value="Actin-like ATPase domain"/>
    <property type="match status" value="2"/>
</dbReference>
<dbReference type="Proteomes" id="UP000295443">
    <property type="component" value="Unassembled WGS sequence"/>
</dbReference>
<dbReference type="InterPro" id="IPR005883">
    <property type="entry name" value="PilM"/>
</dbReference>
<dbReference type="Gene3D" id="3.30.1490.300">
    <property type="match status" value="1"/>
</dbReference>
<dbReference type="InterPro" id="IPR003494">
    <property type="entry name" value="SHS2_FtsA"/>
</dbReference>
<keyword evidence="3" id="KW-1185">Reference proteome</keyword>
<organism evidence="2 3">
    <name type="scientific">Parasulfuritortus cantonensis</name>
    <dbReference type="NCBI Taxonomy" id="2528202"/>
    <lineage>
        <taxon>Bacteria</taxon>
        <taxon>Pseudomonadati</taxon>
        <taxon>Pseudomonadota</taxon>
        <taxon>Betaproteobacteria</taxon>
        <taxon>Nitrosomonadales</taxon>
        <taxon>Thiobacillaceae</taxon>
        <taxon>Parasulfuritortus</taxon>
    </lineage>
</organism>
<dbReference type="InterPro" id="IPR050696">
    <property type="entry name" value="FtsA/MreB"/>
</dbReference>
<sequence length="358" mass="38779">MGFGLFSSKSKPLIGVDISSSAVKMLELGAGGDGSYRVERYAIARLPREAVTEGNLTKPEAVEVAMREAWQALDTRTRDIVLALPASAVTAKKLILPKEATDADLEAQAISEATQVVPFPMEEITLDFQVLGPSERNPNDNEVLVVITRKDRVDERVAVAESAGLKTTVMDVDTYATLSAFDQIAFQLPNGGKGQTVAILDIGHTTTHINILHDNKPVYQREHPFGGQILTQEISRRFGLPWEEAEDAKCKGLLPESFESEVLRPFLDSAAQEISRALQLFFASSPQQQVDHLLLAGGCSSVPGLDEAIFGKTQISTVITNPFAKMAVSNHVKARQLAVDAPALFVACGLALRRFDPA</sequence>
<dbReference type="PANTHER" id="PTHR32432:SF3">
    <property type="entry name" value="ETHANOLAMINE UTILIZATION PROTEIN EUTJ"/>
    <property type="match status" value="1"/>
</dbReference>
<dbReference type="InterPro" id="IPR043129">
    <property type="entry name" value="ATPase_NBD"/>
</dbReference>
<evidence type="ECO:0000313" key="3">
    <source>
        <dbReference type="Proteomes" id="UP000295443"/>
    </source>
</evidence>